<dbReference type="GO" id="GO:0000785">
    <property type="term" value="C:chromatin"/>
    <property type="evidence" value="ECO:0007669"/>
    <property type="project" value="TreeGrafter"/>
</dbReference>
<dbReference type="GO" id="GO:0051301">
    <property type="term" value="P:cell division"/>
    <property type="evidence" value="ECO:0007669"/>
    <property type="project" value="UniProtKB-KW"/>
</dbReference>
<dbReference type="GO" id="GO:0006281">
    <property type="term" value="P:DNA repair"/>
    <property type="evidence" value="ECO:0007669"/>
    <property type="project" value="TreeGrafter"/>
</dbReference>
<dbReference type="CDD" id="cd19953">
    <property type="entry name" value="PDS5"/>
    <property type="match status" value="1"/>
</dbReference>
<comment type="caution">
    <text evidence="7">The sequence shown here is derived from an EMBL/GenBank/DDBJ whole genome shotgun (WGS) entry which is preliminary data.</text>
</comment>
<evidence type="ECO:0000313" key="8">
    <source>
        <dbReference type="Proteomes" id="UP000785200"/>
    </source>
</evidence>
<keyword evidence="4" id="KW-0539">Nucleus</keyword>
<feature type="region of interest" description="Disordered" evidence="6">
    <location>
        <begin position="589"/>
        <end position="614"/>
    </location>
</feature>
<evidence type="ECO:0000256" key="3">
    <source>
        <dbReference type="ARBA" id="ARBA00022776"/>
    </source>
</evidence>
<organism evidence="7 8">
    <name type="scientific">Hyphodiscus hymeniophilus</name>
    <dbReference type="NCBI Taxonomy" id="353542"/>
    <lineage>
        <taxon>Eukaryota</taxon>
        <taxon>Fungi</taxon>
        <taxon>Dikarya</taxon>
        <taxon>Ascomycota</taxon>
        <taxon>Pezizomycotina</taxon>
        <taxon>Leotiomycetes</taxon>
        <taxon>Helotiales</taxon>
        <taxon>Hyphodiscaceae</taxon>
        <taxon>Hyphodiscus</taxon>
    </lineage>
</organism>
<feature type="compositionally biased region" description="Low complexity" evidence="6">
    <location>
        <begin position="596"/>
        <end position="605"/>
    </location>
</feature>
<dbReference type="InterPro" id="IPR016024">
    <property type="entry name" value="ARM-type_fold"/>
</dbReference>
<reference evidence="7" key="1">
    <citation type="submission" date="2019-07" db="EMBL/GenBank/DDBJ databases">
        <title>Hyphodiscus hymeniophilus genome sequencing and assembly.</title>
        <authorList>
            <person name="Kramer G."/>
            <person name="Nodwell J."/>
        </authorList>
    </citation>
    <scope>NUCLEOTIDE SEQUENCE</scope>
    <source>
        <strain evidence="7">ATCC 34498</strain>
    </source>
</reference>
<feature type="compositionally biased region" description="Basic and acidic residues" evidence="6">
    <location>
        <begin position="1473"/>
        <end position="1489"/>
    </location>
</feature>
<evidence type="ECO:0000313" key="7">
    <source>
        <dbReference type="EMBL" id="KAG0647636.1"/>
    </source>
</evidence>
<evidence type="ECO:0000256" key="6">
    <source>
        <dbReference type="SAM" id="MobiDB-lite"/>
    </source>
</evidence>
<dbReference type="InterPro" id="IPR039776">
    <property type="entry name" value="Pds5"/>
</dbReference>
<feature type="region of interest" description="Disordered" evidence="6">
    <location>
        <begin position="1258"/>
        <end position="1497"/>
    </location>
</feature>
<comment type="subcellular location">
    <subcellularLocation>
        <location evidence="1">Nucleus</location>
    </subcellularLocation>
</comment>
<dbReference type="EMBL" id="VNKQ01000012">
    <property type="protein sequence ID" value="KAG0647636.1"/>
    <property type="molecule type" value="Genomic_DNA"/>
</dbReference>
<dbReference type="PANTHER" id="PTHR12663:SF0">
    <property type="entry name" value="PRECOCIOUS DISSOCIATION OF SISTERS 5, ISOFORM A"/>
    <property type="match status" value="1"/>
</dbReference>
<dbReference type="InterPro" id="IPR011989">
    <property type="entry name" value="ARM-like"/>
</dbReference>
<feature type="compositionally biased region" description="Acidic residues" evidence="6">
    <location>
        <begin position="1334"/>
        <end position="1343"/>
    </location>
</feature>
<feature type="compositionally biased region" description="Basic and acidic residues" evidence="6">
    <location>
        <begin position="1279"/>
        <end position="1297"/>
    </location>
</feature>
<protein>
    <submittedName>
        <fullName evidence="7">Precocious dissociation of sisters 5</fullName>
    </submittedName>
</protein>
<evidence type="ECO:0000256" key="5">
    <source>
        <dbReference type="ARBA" id="ARBA00023306"/>
    </source>
</evidence>
<dbReference type="SUPFAM" id="SSF48371">
    <property type="entry name" value="ARM repeat"/>
    <property type="match status" value="1"/>
</dbReference>
<dbReference type="OrthoDB" id="200660at2759"/>
<evidence type="ECO:0000256" key="2">
    <source>
        <dbReference type="ARBA" id="ARBA00022618"/>
    </source>
</evidence>
<feature type="region of interest" description="Disordered" evidence="6">
    <location>
        <begin position="279"/>
        <end position="310"/>
    </location>
</feature>
<dbReference type="Pfam" id="PF20168">
    <property type="entry name" value="PDS5"/>
    <property type="match status" value="1"/>
</dbReference>
<keyword evidence="2" id="KW-0132">Cell division</keyword>
<feature type="compositionally biased region" description="Low complexity" evidence="6">
    <location>
        <begin position="1311"/>
        <end position="1329"/>
    </location>
</feature>
<evidence type="ECO:0000256" key="1">
    <source>
        <dbReference type="ARBA" id="ARBA00004123"/>
    </source>
</evidence>
<dbReference type="PANTHER" id="PTHR12663">
    <property type="entry name" value="ANDROGEN INDUCED INHIBITOR OF PROLIFERATION AS3 / PDS5-RELATED"/>
    <property type="match status" value="1"/>
</dbReference>
<keyword evidence="3" id="KW-0498">Mitosis</keyword>
<keyword evidence="8" id="KW-1185">Reference proteome</keyword>
<dbReference type="GO" id="GO:0005634">
    <property type="term" value="C:nucleus"/>
    <property type="evidence" value="ECO:0007669"/>
    <property type="project" value="UniProtKB-SubCell"/>
</dbReference>
<feature type="compositionally biased region" description="Basic and acidic residues" evidence="6">
    <location>
        <begin position="1351"/>
        <end position="1362"/>
    </location>
</feature>
<sequence length="1497" mass="165878">MAPRRSAVVQEEPQLGGLSFNQPLSWRAGRPIPLGDLLGRLDALSSELREMDQEDTDKDSLTAVAKELAGQHLLGHKDKGVRAFTACCLVDILKICAPNAPFTGSQLKDIFTLFIVHILPALADPANAYNTQHKYVLMSLAQVKSIILLMDIPNSDPLTLHLFSAFFDIVSGTSKHSTGEPIAKDVQYHMMEILVAVVDEHAGLPTEVTDIMMAQFLRTGTGKTKTKDVQSDDKQSTLLPKEYPEAYNMVQTICNSCEGPMGRHISQYFAEIIMSVSGGAEPPKSNGHRRESDAVDSDDEEATARTTEHDMRELIKAHNLLRELWRASPNVLQNVIPQLELQLSAESVQLRAIATETLGDVISGIGPHGPPPPATMDPAAYPPLRLEDELTSTVSESILIKPISPLSFAHTHPGVYHSFIGRQNDKAATVRATWTTAIGRILATSAGGIGLNRDDEKALVEALEVKLKDSDEKVRIAAVKAIANLSFREIMSKLAPNGGVSTPGSVLSTLADRARDRKPAVRVEAMTTLGRMWGVAIGEIADGNDDVVSALGMIPSRICDAFYANDTEVNVLLDHVLFEQLLPLNYPPTKAKSKGSKNNNGESQGTQTNGDGSFDADKIRVERILILVKSLDQKSKKALFALLGRQSAFANVLAAFLKRCTEYNGGVMDDNVKETKAKLDAIIKWFAAYSPDPLRTTSDLQKYAKMHDRRSYQLLQYTMDIDSDFKTVHKSIKEFTKRMQAAPGAPAGLMETLEPIIYRSASLIYNKSHLPGLLQFSRSDEKGLGATAHEVMHEISQRMPKIFSSNVKELCKTLQDNAPSDVKANDPGSVETLRACAEFAKSRPEDIPQDRKFVQTLNNYALYGTPPKAAKYAVSILMAASDRKEMHAKELLEKTTTDWKYGEDHFLTKLATISQLSVMDSHFADELSDEILDITTQQILLKVRLAAQDTDPSWQTDVDLGEECQAKIWAIKILVNRLRGTEDPEAAKQIAKPVFKLLNALIFNEGEISKQKDTPKAHKSRLRLQAAQSLLKLCTSKIFDGLLTPTEFNRLAFVAQDRLAAVRRGFIEKLQKYLVRGKLSNRFYTIIFLAAFEPELEFKNSIITWIRSRAKVFAEKKSPILESIFARLLSLLAHHPDYSADPVELKDHSQYILYYIMSVASEENLGLIYKYAERVKQARDGINPEDSDRLYVLSDLAQAVIRKWEEKKGWSMQIWPAKVGLPTGLFSALPSHEVAQEIAETQYLPDGMEDLLNSVVRKADQKKKRKPDESDGQPSAKKIKSESKPVKKDRVTKEKKTPKPPKKQKQIADTSAPSSAAARRSSRGTSARKSYADRDDDEDEEEMMGGVAKWKYVDGDSDKSSGDGDDGEEEDAEDEKLTTPQPVEESEADPEPEPELMDEDMPEADEEEAEPTPPRSNGRKSKAPHQSAKKSSPLVETTTRLTKQKAKEPIVANPRSPTMPKTKAKRPLPTRSRGKDVKGREKGKSKATDIFDINDSD</sequence>
<proteinExistence type="predicted"/>
<accession>A0A9P6VGL7</accession>
<name>A0A9P6VGL7_9HELO</name>
<evidence type="ECO:0000256" key="4">
    <source>
        <dbReference type="ARBA" id="ARBA00023242"/>
    </source>
</evidence>
<gene>
    <name evidence="7" type="ORF">D0Z07_6736</name>
</gene>
<feature type="compositionally biased region" description="Acidic residues" evidence="6">
    <location>
        <begin position="1363"/>
        <end position="1374"/>
    </location>
</feature>
<dbReference type="Proteomes" id="UP000785200">
    <property type="component" value="Unassembled WGS sequence"/>
</dbReference>
<feature type="compositionally biased region" description="Acidic residues" evidence="6">
    <location>
        <begin position="1384"/>
        <end position="1410"/>
    </location>
</feature>
<keyword evidence="5" id="KW-0131">Cell cycle</keyword>
<dbReference type="Gene3D" id="1.25.10.10">
    <property type="entry name" value="Leucine-rich Repeat Variant"/>
    <property type="match status" value="1"/>
</dbReference>
<dbReference type="GO" id="GO:0007064">
    <property type="term" value="P:mitotic sister chromatid cohesion"/>
    <property type="evidence" value="ECO:0007669"/>
    <property type="project" value="InterPro"/>
</dbReference>